<name>A0A6J5NJT3_9CAUD</name>
<accession>A0A6J5NJT3</accession>
<dbReference type="EMBL" id="LR796676">
    <property type="protein sequence ID" value="CAB4159113.1"/>
    <property type="molecule type" value="Genomic_DNA"/>
</dbReference>
<sequence>MTIFIPVLWICLNGHCEFMQQRGYFLDEDDCKESIRVQKQKLYDMAAETDGTITELEGTCIDATIKRTHIVKGQE</sequence>
<protein>
    <submittedName>
        <fullName evidence="1">Uncharacterized protein</fullName>
    </submittedName>
</protein>
<evidence type="ECO:0000313" key="1">
    <source>
        <dbReference type="EMBL" id="CAB4159113.1"/>
    </source>
</evidence>
<gene>
    <name evidence="1" type="ORF">UFOVP713_53</name>
</gene>
<reference evidence="1" key="1">
    <citation type="submission" date="2020-04" db="EMBL/GenBank/DDBJ databases">
        <authorList>
            <person name="Chiriac C."/>
            <person name="Salcher M."/>
            <person name="Ghai R."/>
            <person name="Kavagutti S V."/>
        </authorList>
    </citation>
    <scope>NUCLEOTIDE SEQUENCE</scope>
</reference>
<organism evidence="1">
    <name type="scientific">uncultured Caudovirales phage</name>
    <dbReference type="NCBI Taxonomy" id="2100421"/>
    <lineage>
        <taxon>Viruses</taxon>
        <taxon>Duplodnaviria</taxon>
        <taxon>Heunggongvirae</taxon>
        <taxon>Uroviricota</taxon>
        <taxon>Caudoviricetes</taxon>
        <taxon>Peduoviridae</taxon>
        <taxon>Maltschvirus</taxon>
        <taxon>Maltschvirus maltsch</taxon>
    </lineage>
</organism>
<proteinExistence type="predicted"/>